<comment type="caution">
    <text evidence="2">The sequence shown here is derived from an EMBL/GenBank/DDBJ whole genome shotgun (WGS) entry which is preliminary data.</text>
</comment>
<evidence type="ECO:0000313" key="2">
    <source>
        <dbReference type="EMBL" id="GCL63514.1"/>
    </source>
</evidence>
<keyword evidence="1" id="KW-0812">Transmembrane</keyword>
<dbReference type="EMBL" id="BJCL01000006">
    <property type="protein sequence ID" value="GCL63514.1"/>
    <property type="molecule type" value="Genomic_DNA"/>
</dbReference>
<name>A0A480APP2_9BURK</name>
<evidence type="ECO:0000313" key="3">
    <source>
        <dbReference type="Proteomes" id="UP000301751"/>
    </source>
</evidence>
<dbReference type="Proteomes" id="UP000301751">
    <property type="component" value="Unassembled WGS sequence"/>
</dbReference>
<evidence type="ECO:0000256" key="1">
    <source>
        <dbReference type="SAM" id="Phobius"/>
    </source>
</evidence>
<proteinExistence type="predicted"/>
<gene>
    <name evidence="2" type="ORF">AQPW35_25950</name>
</gene>
<dbReference type="RefSeq" id="WP_137733260.1">
    <property type="nucleotide sequence ID" value="NZ_BJCL01000006.1"/>
</dbReference>
<feature type="transmembrane region" description="Helical" evidence="1">
    <location>
        <begin position="20"/>
        <end position="38"/>
    </location>
</feature>
<accession>A0A480APP2</accession>
<dbReference type="OrthoDB" id="9157092at2"/>
<reference evidence="3" key="1">
    <citation type="submission" date="2019-03" db="EMBL/GenBank/DDBJ databases">
        <title>Aquabacterium pictum sp.nov., the first bacteriochlorophyll a-containing freshwater bacterium in the genus Aquabacterium of the class Betaproteobacteria.</title>
        <authorList>
            <person name="Hirose S."/>
            <person name="Tank M."/>
            <person name="Hara E."/>
            <person name="Tamaki H."/>
            <person name="Takaichi S."/>
            <person name="Haruta S."/>
            <person name="Hanada S."/>
        </authorList>
    </citation>
    <scope>NUCLEOTIDE SEQUENCE [LARGE SCALE GENOMIC DNA]</scope>
    <source>
        <strain evidence="3">W35</strain>
    </source>
</reference>
<keyword evidence="1" id="KW-0472">Membrane</keyword>
<organism evidence="2 3">
    <name type="scientific">Pseudaquabacterium pictum</name>
    <dbReference type="NCBI Taxonomy" id="2315236"/>
    <lineage>
        <taxon>Bacteria</taxon>
        <taxon>Pseudomonadati</taxon>
        <taxon>Pseudomonadota</taxon>
        <taxon>Betaproteobacteria</taxon>
        <taxon>Burkholderiales</taxon>
        <taxon>Sphaerotilaceae</taxon>
        <taxon>Pseudaquabacterium</taxon>
    </lineage>
</organism>
<feature type="transmembrane region" description="Helical" evidence="1">
    <location>
        <begin position="44"/>
        <end position="66"/>
    </location>
</feature>
<dbReference type="AlphaFoldDB" id="A0A480APP2"/>
<keyword evidence="1" id="KW-1133">Transmembrane helix</keyword>
<keyword evidence="3" id="KW-1185">Reference proteome</keyword>
<protein>
    <submittedName>
        <fullName evidence="2">Uncharacterized protein</fullName>
    </submittedName>
</protein>
<sequence>MRAAPPVEAALGSGRAERMLITLLHGLAGALLAVWSALHAEWPVGGLVLAAALMAALLAGMGAMLARRTLPVSPGQLRWDGQTWSMVAAAGVQPLQRLVVALDLGIWVLLRLHPVHGRTAWRVSGAGSARTAWHGLRLALAAHAGAANSADGGGRP</sequence>